<evidence type="ECO:0000256" key="2">
    <source>
        <dbReference type="ARBA" id="ARBA00022741"/>
    </source>
</evidence>
<reference evidence="6 7" key="1">
    <citation type="submission" date="2018-03" db="EMBL/GenBank/DDBJ databases">
        <title>Draft genome sequence of Rohu Carp (Labeo rohita).</title>
        <authorList>
            <person name="Das P."/>
            <person name="Kushwaha B."/>
            <person name="Joshi C.G."/>
            <person name="Kumar D."/>
            <person name="Nagpure N.S."/>
            <person name="Sahoo L."/>
            <person name="Das S.P."/>
            <person name="Bit A."/>
            <person name="Patnaik S."/>
            <person name="Meher P.K."/>
            <person name="Jayasankar P."/>
            <person name="Koringa P.G."/>
            <person name="Patel N.V."/>
            <person name="Hinsu A.T."/>
            <person name="Kumar R."/>
            <person name="Pandey M."/>
            <person name="Agarwal S."/>
            <person name="Srivastava S."/>
            <person name="Singh M."/>
            <person name="Iquebal M.A."/>
            <person name="Jaiswal S."/>
            <person name="Angadi U.B."/>
            <person name="Kumar N."/>
            <person name="Raza M."/>
            <person name="Shah T.M."/>
            <person name="Rai A."/>
            <person name="Jena J.K."/>
        </authorList>
    </citation>
    <scope>NUCLEOTIDE SEQUENCE [LARGE SCALE GENOMIC DNA]</scope>
    <source>
        <strain evidence="6">DASCIFA01</strain>
        <tissue evidence="6">Testis</tissue>
    </source>
</reference>
<evidence type="ECO:0000313" key="6">
    <source>
        <dbReference type="EMBL" id="RXN03170.1"/>
    </source>
</evidence>
<dbReference type="GO" id="GO:0016887">
    <property type="term" value="F:ATP hydrolysis activity"/>
    <property type="evidence" value="ECO:0007669"/>
    <property type="project" value="InterPro"/>
</dbReference>
<evidence type="ECO:0000256" key="5">
    <source>
        <dbReference type="SAM" id="MobiDB-lite"/>
    </source>
</evidence>
<evidence type="ECO:0000256" key="3">
    <source>
        <dbReference type="ARBA" id="ARBA00022840"/>
    </source>
</evidence>
<sequence>MGDRVWFDSTGATVAQYEVVNWQKDSDGSIQFTPVGYYDASLPPDQRFVLKTENIIWTGGQLELILMSDSSFITPDLSDCGSPAVLVSVCLITATAHNRLRAQRRRRSTASSVTPKTFKDPTPNTSSRQRQRNCWILWPDHCILRKRELISNGSDALEKLRHKMITAGGDTAPMEIHLQTDAAKGTFTIQAFLDALQNQAEASSSIIGQFGVGFYSAFMVADKVDVYSQSVEPALECLRSQKLQSCTSESFTSSLNHSTLNVNTILQYYCL</sequence>
<dbReference type="AlphaFoldDB" id="A0A498L475"/>
<protein>
    <submittedName>
        <fullName evidence="6">Heat shock 75 mitochondrial</fullName>
    </submittedName>
</protein>
<organism evidence="6 7">
    <name type="scientific">Labeo rohita</name>
    <name type="common">Indian major carp</name>
    <name type="synonym">Cyprinus rohita</name>
    <dbReference type="NCBI Taxonomy" id="84645"/>
    <lineage>
        <taxon>Eukaryota</taxon>
        <taxon>Metazoa</taxon>
        <taxon>Chordata</taxon>
        <taxon>Craniata</taxon>
        <taxon>Vertebrata</taxon>
        <taxon>Euteleostomi</taxon>
        <taxon>Actinopterygii</taxon>
        <taxon>Neopterygii</taxon>
        <taxon>Teleostei</taxon>
        <taxon>Ostariophysi</taxon>
        <taxon>Cypriniformes</taxon>
        <taxon>Cyprinidae</taxon>
        <taxon>Labeoninae</taxon>
        <taxon>Labeonini</taxon>
        <taxon>Labeo</taxon>
    </lineage>
</organism>
<dbReference type="PANTHER" id="PTHR11528">
    <property type="entry name" value="HEAT SHOCK PROTEIN 90 FAMILY MEMBER"/>
    <property type="match status" value="1"/>
</dbReference>
<dbReference type="GO" id="GO:0140662">
    <property type="term" value="F:ATP-dependent protein folding chaperone"/>
    <property type="evidence" value="ECO:0007669"/>
    <property type="project" value="InterPro"/>
</dbReference>
<keyword evidence="4" id="KW-0143">Chaperone</keyword>
<gene>
    <name evidence="6" type="ORF">ROHU_034537</name>
</gene>
<dbReference type="InterPro" id="IPR028082">
    <property type="entry name" value="Peripla_BP_I"/>
</dbReference>
<dbReference type="STRING" id="84645.A0A498L475"/>
<comment type="caution">
    <text evidence="6">The sequence shown here is derived from an EMBL/GenBank/DDBJ whole genome shotgun (WGS) entry which is preliminary data.</text>
</comment>
<dbReference type="GO" id="GO:0005524">
    <property type="term" value="F:ATP binding"/>
    <property type="evidence" value="ECO:0007669"/>
    <property type="project" value="UniProtKB-KW"/>
</dbReference>
<dbReference type="SUPFAM" id="SSF55874">
    <property type="entry name" value="ATPase domain of HSP90 chaperone/DNA topoisomerase II/histidine kinase"/>
    <property type="match status" value="1"/>
</dbReference>
<dbReference type="Proteomes" id="UP000290572">
    <property type="component" value="Unassembled WGS sequence"/>
</dbReference>
<keyword evidence="2" id="KW-0547">Nucleotide-binding</keyword>
<dbReference type="EMBL" id="QBIY01013487">
    <property type="protein sequence ID" value="RXN03170.1"/>
    <property type="molecule type" value="Genomic_DNA"/>
</dbReference>
<dbReference type="SUPFAM" id="SSF53822">
    <property type="entry name" value="Periplasmic binding protein-like I"/>
    <property type="match status" value="1"/>
</dbReference>
<evidence type="ECO:0000256" key="1">
    <source>
        <dbReference type="ARBA" id="ARBA00008239"/>
    </source>
</evidence>
<evidence type="ECO:0000256" key="4">
    <source>
        <dbReference type="ARBA" id="ARBA00023186"/>
    </source>
</evidence>
<keyword evidence="6" id="KW-0346">Stress response</keyword>
<evidence type="ECO:0000313" key="7">
    <source>
        <dbReference type="Proteomes" id="UP000290572"/>
    </source>
</evidence>
<dbReference type="InterPro" id="IPR001404">
    <property type="entry name" value="Hsp90_fam"/>
</dbReference>
<dbReference type="GO" id="GO:0051082">
    <property type="term" value="F:unfolded protein binding"/>
    <property type="evidence" value="ECO:0007669"/>
    <property type="project" value="InterPro"/>
</dbReference>
<name>A0A498L475_LABRO</name>
<dbReference type="Gene3D" id="3.40.50.2300">
    <property type="match status" value="1"/>
</dbReference>
<dbReference type="InterPro" id="IPR036890">
    <property type="entry name" value="HATPase_C_sf"/>
</dbReference>
<proteinExistence type="inferred from homology"/>
<comment type="similarity">
    <text evidence="1">Belongs to the heat shock protein 90 family.</text>
</comment>
<feature type="region of interest" description="Disordered" evidence="5">
    <location>
        <begin position="102"/>
        <end position="130"/>
    </location>
</feature>
<keyword evidence="7" id="KW-1185">Reference proteome</keyword>
<accession>A0A498L475</accession>
<dbReference type="Gene3D" id="3.30.565.10">
    <property type="entry name" value="Histidine kinase-like ATPase, C-terminal domain"/>
    <property type="match status" value="2"/>
</dbReference>
<keyword evidence="3" id="KW-0067">ATP-binding</keyword>